<dbReference type="OrthoDB" id="9759518at2"/>
<evidence type="ECO:0000256" key="5">
    <source>
        <dbReference type="ARBA" id="ARBA00023002"/>
    </source>
</evidence>
<keyword evidence="9" id="KW-1185">Reference proteome</keyword>
<dbReference type="GO" id="GO:0030151">
    <property type="term" value="F:molybdenum ion binding"/>
    <property type="evidence" value="ECO:0007669"/>
    <property type="project" value="TreeGrafter"/>
</dbReference>
<evidence type="ECO:0000256" key="2">
    <source>
        <dbReference type="ARBA" id="ARBA00010312"/>
    </source>
</evidence>
<comment type="cofactor">
    <cofactor evidence="1">
        <name>Mo-bis(molybdopterin guanine dinucleotide)</name>
        <dbReference type="ChEBI" id="CHEBI:60539"/>
    </cofactor>
</comment>
<dbReference type="Gene3D" id="3.90.55.10">
    <property type="entry name" value="Dimethylsulfoxide Reductase, domain 3"/>
    <property type="match status" value="1"/>
</dbReference>
<dbReference type="PANTHER" id="PTHR43742:SF10">
    <property type="entry name" value="TRIMETHYLAMINE-N-OXIDE REDUCTASE 2"/>
    <property type="match status" value="1"/>
</dbReference>
<evidence type="ECO:0000259" key="6">
    <source>
        <dbReference type="Pfam" id="PF00384"/>
    </source>
</evidence>
<dbReference type="GO" id="GO:0043546">
    <property type="term" value="F:molybdopterin cofactor binding"/>
    <property type="evidence" value="ECO:0007669"/>
    <property type="project" value="InterPro"/>
</dbReference>
<evidence type="ECO:0000313" key="8">
    <source>
        <dbReference type="EMBL" id="PXW54148.1"/>
    </source>
</evidence>
<dbReference type="GO" id="GO:0030288">
    <property type="term" value="C:outer membrane-bounded periplasmic space"/>
    <property type="evidence" value="ECO:0007669"/>
    <property type="project" value="TreeGrafter"/>
</dbReference>
<proteinExistence type="inferred from homology"/>
<dbReference type="PANTHER" id="PTHR43742">
    <property type="entry name" value="TRIMETHYLAMINE-N-OXIDE REDUCTASE"/>
    <property type="match status" value="1"/>
</dbReference>
<dbReference type="Pfam" id="PF01568">
    <property type="entry name" value="Molydop_binding"/>
    <property type="match status" value="1"/>
</dbReference>
<evidence type="ECO:0000313" key="9">
    <source>
        <dbReference type="Proteomes" id="UP000248021"/>
    </source>
</evidence>
<comment type="similarity">
    <text evidence="2">Belongs to the prokaryotic molybdopterin-containing oxidoreductase family.</text>
</comment>
<dbReference type="SUPFAM" id="SSF50692">
    <property type="entry name" value="ADC-like"/>
    <property type="match status" value="1"/>
</dbReference>
<dbReference type="Gene3D" id="3.40.50.740">
    <property type="match status" value="1"/>
</dbReference>
<dbReference type="GO" id="GO:0009061">
    <property type="term" value="P:anaerobic respiration"/>
    <property type="evidence" value="ECO:0007669"/>
    <property type="project" value="TreeGrafter"/>
</dbReference>
<keyword evidence="5" id="KW-0560">Oxidoreductase</keyword>
<dbReference type="AlphaFoldDB" id="A0A2V3TWW9"/>
<dbReference type="GO" id="GO:0016491">
    <property type="term" value="F:oxidoreductase activity"/>
    <property type="evidence" value="ECO:0007669"/>
    <property type="project" value="UniProtKB-KW"/>
</dbReference>
<dbReference type="InterPro" id="IPR006655">
    <property type="entry name" value="Mopterin_OxRdtase_prok_CS"/>
</dbReference>
<evidence type="ECO:0000256" key="4">
    <source>
        <dbReference type="ARBA" id="ARBA00022723"/>
    </source>
</evidence>
<dbReference type="Proteomes" id="UP000248021">
    <property type="component" value="Unassembled WGS sequence"/>
</dbReference>
<name>A0A2V3TWW9_9HYPH</name>
<keyword evidence="3" id="KW-0500">Molybdenum</keyword>
<accession>A0A2V3TWW9</accession>
<dbReference type="InterPro" id="IPR009010">
    <property type="entry name" value="Asp_de-COase-like_dom_sf"/>
</dbReference>
<dbReference type="Pfam" id="PF00384">
    <property type="entry name" value="Molybdopterin"/>
    <property type="match status" value="1"/>
</dbReference>
<sequence length="769" mass="82998">MATRYTASHWGLYEVGRKADGFPKLMPFSGDPDPSPIGLDQLESDVARLRVARPAVRQSWLEHGPGSHPEQRGREPFVEVSWEDALALVAAELTRVRATYGNEAIFGGSYGWSSAGRFHHAQSQVHRFLNMVGGYVRHVDTYSLAAGRVIMPHVVGPIDDLHAEHTSWDVLAEHTRLLVSFGGVPLKNSRVSPGGAGRHRVKEALAQMAASGTRFINISPLRENLVTDGDVEWIPIRPNTDTSVMLALAHELFKTGHADDAFLERCCVGGEAFRDYVLGLSDGQPKTPAWAAEISGVPAARIIDLAQEMAGTRTLLNVAWSLQRAEHGEQPFWAIVALACVLGQVGLPGGGFGLGYGAMNAIGSPHPRLKGPSLPQGRNPVTTFIPVARIADMLLNPGGRFTYEGKTHRYPDIRLIYWAGGNPYHHHQDLARLRRAWAKPDTIIVHEQFWNAHARMADIVLPATLAAERNDIAFATREGMLVAMHQAAPAHAEARDDFAIFSDLADRLGVGAAFTEGLDERAWLARLYATFVASAAANGIAVPDFPEFWERGVVDLAPHDEPVVFLDQFRSDPVAHPRPTPSGRIELFSTTVADAQAADCPGHPAWLPPTEWLGAPTAERWPIHLVSDQPARRLHSQLDHAPWSLAGKSGGREVVLVNTADAAARGIADGDVVDIVNGRGTVQAVAAVSDDIVAGAARLATGAWIDPAEDADAHGNPNVLTADRPASSFSQGCAALSCLVEIRRCAAPLPPTAHKLPPLIHRNSIRNAS</sequence>
<dbReference type="CDD" id="cd02769">
    <property type="entry name" value="MopB_DMSOR-BSOR-TMAOR"/>
    <property type="match status" value="1"/>
</dbReference>
<comment type="caution">
    <text evidence="8">The sequence shown here is derived from an EMBL/GenBank/DDBJ whole genome shotgun (WGS) entry which is preliminary data.</text>
</comment>
<reference evidence="8 9" key="1">
    <citation type="submission" date="2018-05" db="EMBL/GenBank/DDBJ databases">
        <title>Genomic Encyclopedia of Type Strains, Phase IV (KMG-IV): sequencing the most valuable type-strain genomes for metagenomic binning, comparative biology and taxonomic classification.</title>
        <authorList>
            <person name="Goeker M."/>
        </authorList>
    </citation>
    <scope>NUCLEOTIDE SEQUENCE [LARGE SCALE GENOMIC DNA]</scope>
    <source>
        <strain evidence="8 9">DSM 6462</strain>
    </source>
</reference>
<dbReference type="Gene3D" id="3.40.228.10">
    <property type="entry name" value="Dimethylsulfoxide Reductase, domain 2"/>
    <property type="match status" value="1"/>
</dbReference>
<dbReference type="InterPro" id="IPR006657">
    <property type="entry name" value="MoPterin_dinucl-bd_dom"/>
</dbReference>
<dbReference type="RefSeq" id="WP_110377383.1">
    <property type="nucleotide sequence ID" value="NZ_JAHBRY010000002.1"/>
</dbReference>
<dbReference type="PROSITE" id="PS00932">
    <property type="entry name" value="MOLYBDOPTERIN_PROK_3"/>
    <property type="match status" value="1"/>
</dbReference>
<dbReference type="InterPro" id="IPR006656">
    <property type="entry name" value="Mopterin_OxRdtase"/>
</dbReference>
<dbReference type="Gene3D" id="2.40.40.20">
    <property type="match status" value="1"/>
</dbReference>
<feature type="domain" description="Molybdopterin oxidoreductase" evidence="6">
    <location>
        <begin position="50"/>
        <end position="507"/>
    </location>
</feature>
<dbReference type="GO" id="GO:0009055">
    <property type="term" value="F:electron transfer activity"/>
    <property type="evidence" value="ECO:0007669"/>
    <property type="project" value="TreeGrafter"/>
</dbReference>
<evidence type="ECO:0000256" key="3">
    <source>
        <dbReference type="ARBA" id="ARBA00022505"/>
    </source>
</evidence>
<evidence type="ECO:0000259" key="7">
    <source>
        <dbReference type="Pfam" id="PF01568"/>
    </source>
</evidence>
<evidence type="ECO:0000256" key="1">
    <source>
        <dbReference type="ARBA" id="ARBA00001942"/>
    </source>
</evidence>
<protein>
    <submittedName>
        <fullName evidence="8">Biotin/methionine sulfoxide reductase</fullName>
    </submittedName>
</protein>
<feature type="domain" description="Molybdopterin dinucleotide-binding" evidence="7">
    <location>
        <begin position="624"/>
        <end position="737"/>
    </location>
</feature>
<dbReference type="InterPro" id="IPR050612">
    <property type="entry name" value="Prok_Mopterin_Oxidored"/>
</dbReference>
<dbReference type="EMBL" id="QJJK01000012">
    <property type="protein sequence ID" value="PXW54148.1"/>
    <property type="molecule type" value="Genomic_DNA"/>
</dbReference>
<keyword evidence="4" id="KW-0479">Metal-binding</keyword>
<gene>
    <name evidence="8" type="ORF">C7450_112177</name>
</gene>
<organism evidence="8 9">
    <name type="scientific">Chelatococcus asaccharovorans</name>
    <dbReference type="NCBI Taxonomy" id="28210"/>
    <lineage>
        <taxon>Bacteria</taxon>
        <taxon>Pseudomonadati</taxon>
        <taxon>Pseudomonadota</taxon>
        <taxon>Alphaproteobacteria</taxon>
        <taxon>Hyphomicrobiales</taxon>
        <taxon>Chelatococcaceae</taxon>
        <taxon>Chelatococcus</taxon>
    </lineage>
</organism>
<dbReference type="SUPFAM" id="SSF53706">
    <property type="entry name" value="Formate dehydrogenase/DMSO reductase, domains 1-3"/>
    <property type="match status" value="1"/>
</dbReference>